<dbReference type="GO" id="GO:0110001">
    <property type="term" value="C:toxin-antitoxin complex"/>
    <property type="evidence" value="ECO:0007669"/>
    <property type="project" value="InterPro"/>
</dbReference>
<accession>A0A2I1DKJ7</accession>
<evidence type="ECO:0000313" key="1">
    <source>
        <dbReference type="EMBL" id="PKY10402.1"/>
    </source>
</evidence>
<dbReference type="InterPro" id="IPR018669">
    <property type="entry name" value="Toxin_HigB"/>
</dbReference>
<keyword evidence="2" id="KW-1185">Reference proteome</keyword>
<dbReference type="InParanoid" id="A0A2I1DKJ7"/>
<reference evidence="1 2" key="1">
    <citation type="submission" date="2017-03" db="EMBL/GenBank/DDBJ databases">
        <title>Draft genime sequence of the acidophilic sulfur-oxidizing bacterium Acidithiobacillus sp. SH, isolated from seawater.</title>
        <authorList>
            <person name="Sharmin S."/>
            <person name="Tokuhisa M."/>
            <person name="Kanao T."/>
            <person name="Kamimura K."/>
        </authorList>
    </citation>
    <scope>NUCLEOTIDE SEQUENCE [LARGE SCALE GENOMIC DNA]</scope>
    <source>
        <strain evidence="1 2">SH</strain>
    </source>
</reference>
<dbReference type="EMBL" id="MXAV01000036">
    <property type="protein sequence ID" value="PKY10402.1"/>
    <property type="molecule type" value="Genomic_DNA"/>
</dbReference>
<gene>
    <name evidence="1" type="ORF">B1757_09900</name>
</gene>
<dbReference type="GO" id="GO:0004519">
    <property type="term" value="F:endonuclease activity"/>
    <property type="evidence" value="ECO:0007669"/>
    <property type="project" value="InterPro"/>
</dbReference>
<dbReference type="Pfam" id="PF09907">
    <property type="entry name" value="HigB_toxin"/>
    <property type="match status" value="1"/>
</dbReference>
<comment type="caution">
    <text evidence="1">The sequence shown here is derived from an EMBL/GenBank/DDBJ whole genome shotgun (WGS) entry which is preliminary data.</text>
</comment>
<sequence>MHIISRTKILQAQRDFTDCSGALEQWYRLTKRVQWQNFAEVKACFPAVDKVGDKYVFDVGGNKLRLIAAIHFNTGKVFVRAVMTHKAYDRGDWK</sequence>
<organism evidence="1 2">
    <name type="scientific">Acidithiobacillus marinus</name>
    <dbReference type="NCBI Taxonomy" id="187490"/>
    <lineage>
        <taxon>Bacteria</taxon>
        <taxon>Pseudomonadati</taxon>
        <taxon>Pseudomonadota</taxon>
        <taxon>Acidithiobacillia</taxon>
        <taxon>Acidithiobacillales</taxon>
        <taxon>Acidithiobacillaceae</taxon>
        <taxon>Acidithiobacillus</taxon>
    </lineage>
</organism>
<evidence type="ECO:0000313" key="2">
    <source>
        <dbReference type="Proteomes" id="UP000234329"/>
    </source>
</evidence>
<evidence type="ECO:0008006" key="3">
    <source>
        <dbReference type="Google" id="ProtNLM"/>
    </source>
</evidence>
<proteinExistence type="predicted"/>
<protein>
    <recommendedName>
        <fullName evidence="3">Addiction module toxin RelE</fullName>
    </recommendedName>
</protein>
<dbReference type="FunCoup" id="A0A2I1DKJ7">
    <property type="interactions" value="23"/>
</dbReference>
<dbReference type="AlphaFoldDB" id="A0A2I1DKJ7"/>
<name>A0A2I1DKJ7_9PROT</name>
<dbReference type="Proteomes" id="UP000234329">
    <property type="component" value="Unassembled WGS sequence"/>
</dbReference>
<dbReference type="RefSeq" id="WP_101538161.1">
    <property type="nucleotide sequence ID" value="NZ_MXAV01000036.1"/>
</dbReference>
<dbReference type="GO" id="GO:0003723">
    <property type="term" value="F:RNA binding"/>
    <property type="evidence" value="ECO:0007669"/>
    <property type="project" value="InterPro"/>
</dbReference>
<dbReference type="OrthoDB" id="9799912at2"/>